<keyword evidence="1" id="KW-1133">Transmembrane helix</keyword>
<reference evidence="2 4" key="1">
    <citation type="submission" date="2018-01" db="EMBL/GenBank/DDBJ databases">
        <title>Whole genome analyses suggest that Burkholderia sensu lato contains two further novel genera in the rhizoxinica-symbiotica group Mycetohabitans gen. nov., and Trinickia gen. nov.: implications for the evolution of diazotrophy and nodulation in the Burkholderiaceae.</title>
        <authorList>
            <person name="Estrada-de los Santos P."/>
            <person name="Palmer M."/>
            <person name="Chavez-Ramirez B."/>
            <person name="Beukes C."/>
            <person name="Steenkamp E.T."/>
            <person name="Hirsch A.M."/>
            <person name="Manyaka P."/>
            <person name="Maluk M."/>
            <person name="Lafos M."/>
            <person name="Crook M."/>
            <person name="Gross E."/>
            <person name="Simon M.F."/>
            <person name="Bueno dos Reis Junior F."/>
            <person name="Poole P.S."/>
            <person name="Venter S.N."/>
            <person name="James E.K."/>
        </authorList>
    </citation>
    <scope>NUCLEOTIDE SEQUENCE [LARGE SCALE GENOMIC DNA]</scope>
    <source>
        <strain evidence="2 4">JPY 581</strain>
    </source>
</reference>
<comment type="caution">
    <text evidence="2">The sequence shown here is derived from an EMBL/GenBank/DDBJ whole genome shotgun (WGS) entry which is preliminary data.</text>
</comment>
<keyword evidence="4" id="KW-1185">Reference proteome</keyword>
<keyword evidence="1" id="KW-0812">Transmembrane</keyword>
<evidence type="ECO:0000313" key="4">
    <source>
        <dbReference type="Proteomes" id="UP000235777"/>
    </source>
</evidence>
<dbReference type="AlphaFoldDB" id="A0A2N7WTH2"/>
<protein>
    <submittedName>
        <fullName evidence="2">Flp family type IVb pilin</fullName>
    </submittedName>
</protein>
<dbReference type="STRING" id="863227.GCA_000373005_02280"/>
<sequence>MLRFISSLSRDERGVSSLEYAILAGIVVVALVSVGTVIQSGTSGIPSLFTALMTKITGAI</sequence>
<keyword evidence="1" id="KW-0472">Membrane</keyword>
<evidence type="ECO:0000313" key="3">
    <source>
        <dbReference type="EMBL" id="PTB18568.1"/>
    </source>
</evidence>
<dbReference type="Proteomes" id="UP000235777">
    <property type="component" value="Unassembled WGS sequence"/>
</dbReference>
<dbReference type="RefSeq" id="WP_018440836.1">
    <property type="nucleotide sequence ID" value="NZ_KB890173.1"/>
</dbReference>
<organism evidence="2 4">
    <name type="scientific">Trinickia symbiotica</name>
    <dbReference type="NCBI Taxonomy" id="863227"/>
    <lineage>
        <taxon>Bacteria</taxon>
        <taxon>Pseudomonadati</taxon>
        <taxon>Pseudomonadota</taxon>
        <taxon>Betaproteobacteria</taxon>
        <taxon>Burkholderiales</taxon>
        <taxon>Burkholderiaceae</taxon>
        <taxon>Trinickia</taxon>
    </lineage>
</organism>
<feature type="transmembrane region" description="Helical" evidence="1">
    <location>
        <begin position="20"/>
        <end position="38"/>
    </location>
</feature>
<reference evidence="3 5" key="2">
    <citation type="submission" date="2018-03" db="EMBL/GenBank/DDBJ databases">
        <title>Whole genome analyses suggest that Burkholderia sensu lato contains two further novel genera in the rhizoxinica-symbiotica group Mycetohabitans gen. nov., and Trinickia gen. nov.: implications for the evolution of diazotrophy and nodulation in the Burkholderiaceae.</title>
        <authorList>
            <person name="Estrada De Los Santos P."/>
            <person name="Palmer M."/>
            <person name="Chavez-Ramirez B."/>
            <person name="Steenkamp E.T."/>
            <person name="Hirsch A.M."/>
            <person name="Manyaka P."/>
            <person name="Maluk M."/>
            <person name="Lafos M."/>
            <person name="Crook M."/>
            <person name="Gross E."/>
            <person name="Simon M.F."/>
            <person name="Bueno Dos Reis Junior F."/>
            <person name="Poole P.S."/>
            <person name="Venter S.N."/>
            <person name="James E.K."/>
        </authorList>
    </citation>
    <scope>NUCLEOTIDE SEQUENCE [LARGE SCALE GENOMIC DNA]</scope>
    <source>
        <strain evidence="3 5">JPY-366</strain>
    </source>
</reference>
<gene>
    <name evidence="2" type="ORF">C0Z20_25725</name>
    <name evidence="3" type="ORF">C9I57_21295</name>
</gene>
<dbReference type="EMBL" id="PNYC01000020">
    <property type="protein sequence ID" value="PMS32773.1"/>
    <property type="molecule type" value="Genomic_DNA"/>
</dbReference>
<dbReference type="Proteomes" id="UP000240638">
    <property type="component" value="Unassembled WGS sequence"/>
</dbReference>
<evidence type="ECO:0000256" key="1">
    <source>
        <dbReference type="SAM" id="Phobius"/>
    </source>
</evidence>
<evidence type="ECO:0000313" key="2">
    <source>
        <dbReference type="EMBL" id="PMS32773.1"/>
    </source>
</evidence>
<proteinExistence type="predicted"/>
<name>A0A2N7WTH2_9BURK</name>
<evidence type="ECO:0000313" key="5">
    <source>
        <dbReference type="Proteomes" id="UP000240638"/>
    </source>
</evidence>
<accession>A0A2N7WTH2</accession>
<dbReference type="EMBL" id="PYUC01000011">
    <property type="protein sequence ID" value="PTB18568.1"/>
    <property type="molecule type" value="Genomic_DNA"/>
</dbReference>